<gene>
    <name evidence="4" type="ORF">H6H00_10810</name>
</gene>
<dbReference type="EMBL" id="CP060131">
    <property type="protein sequence ID" value="QNG54332.1"/>
    <property type="molecule type" value="Genomic_DNA"/>
</dbReference>
<dbReference type="GO" id="GO:0003700">
    <property type="term" value="F:DNA-binding transcription factor activity"/>
    <property type="evidence" value="ECO:0007669"/>
    <property type="project" value="InterPro"/>
</dbReference>
<accession>A0A7G7MNH1</accession>
<proteinExistence type="predicted"/>
<keyword evidence="5" id="KW-1185">Reference proteome</keyword>
<dbReference type="Pfam" id="PF13280">
    <property type="entry name" value="WYL"/>
    <property type="match status" value="1"/>
</dbReference>
<evidence type="ECO:0000259" key="3">
    <source>
        <dbReference type="PROSITE" id="PS51000"/>
    </source>
</evidence>
<name>A0A7G7MNH1_9PSEU</name>
<protein>
    <submittedName>
        <fullName evidence="4">WYL domain-containing protein</fullName>
    </submittedName>
</protein>
<dbReference type="PANTHER" id="PTHR34580">
    <property type="match status" value="1"/>
</dbReference>
<dbReference type="Gene3D" id="1.10.10.10">
    <property type="entry name" value="Winged helix-like DNA-binding domain superfamily/Winged helix DNA-binding domain"/>
    <property type="match status" value="1"/>
</dbReference>
<sequence length="311" mass="33995">MRADRLLSLILLLRHRGRMSAAALARELEVSTRTVLRDIEALSLAGVPVYAERGRTGGFALLPGYTTDLTGLTHDEARALLVAGARTPSPALAAAMRKVVAALPDAQRDTATRAAGRVVQRPERMLSDRAADDGGVLRAVQEAVFSARRVRLLYAARDEEPRWRTVDPLGLVDAGGQWYLLGTRDGADRTYRLSRARAAEVLDEPAATAADVDVARLWEERRTRFREGLANLPVRIRVPATRRADLPSTLPVDAEEPDGHHVVLDVRFGGAEHAETVVWGLAPDAEVLAPPELRRAVARRALATARHHDRP</sequence>
<feature type="domain" description="HTH deoR-type" evidence="3">
    <location>
        <begin position="2"/>
        <end position="57"/>
    </location>
</feature>
<dbReference type="PANTHER" id="PTHR34580:SF1">
    <property type="entry name" value="PROTEIN PAFC"/>
    <property type="match status" value="1"/>
</dbReference>
<dbReference type="InterPro" id="IPR026881">
    <property type="entry name" value="WYL_dom"/>
</dbReference>
<evidence type="ECO:0000256" key="1">
    <source>
        <dbReference type="ARBA" id="ARBA00023015"/>
    </source>
</evidence>
<dbReference type="KEGG" id="ppel:H6H00_10810"/>
<evidence type="ECO:0000313" key="5">
    <source>
        <dbReference type="Proteomes" id="UP000515728"/>
    </source>
</evidence>
<dbReference type="InterPro" id="IPR028349">
    <property type="entry name" value="PafC-like"/>
</dbReference>
<dbReference type="InterPro" id="IPR057727">
    <property type="entry name" value="WCX_dom"/>
</dbReference>
<dbReference type="InterPro" id="IPR051534">
    <property type="entry name" value="CBASS_pafABC_assoc_protein"/>
</dbReference>
<dbReference type="SUPFAM" id="SSF46785">
    <property type="entry name" value="Winged helix' DNA-binding domain"/>
    <property type="match status" value="1"/>
</dbReference>
<evidence type="ECO:0000313" key="4">
    <source>
        <dbReference type="EMBL" id="QNG54332.1"/>
    </source>
</evidence>
<dbReference type="Pfam" id="PF08279">
    <property type="entry name" value="HTH_11"/>
    <property type="match status" value="1"/>
</dbReference>
<dbReference type="AlphaFoldDB" id="A0A7G7MNH1"/>
<dbReference type="Pfam" id="PF25583">
    <property type="entry name" value="WCX"/>
    <property type="match status" value="1"/>
</dbReference>
<dbReference type="InterPro" id="IPR001034">
    <property type="entry name" value="DeoR_HTH"/>
</dbReference>
<dbReference type="PROSITE" id="PS52050">
    <property type="entry name" value="WYL"/>
    <property type="match status" value="1"/>
</dbReference>
<dbReference type="InterPro" id="IPR013196">
    <property type="entry name" value="HTH_11"/>
</dbReference>
<dbReference type="PIRSF" id="PIRSF016838">
    <property type="entry name" value="PafC"/>
    <property type="match status" value="1"/>
</dbReference>
<dbReference type="InterPro" id="IPR036390">
    <property type="entry name" value="WH_DNA-bd_sf"/>
</dbReference>
<reference evidence="4 5" key="1">
    <citation type="submission" date="2020-08" db="EMBL/GenBank/DDBJ databases">
        <authorList>
            <person name="Mo P."/>
        </authorList>
    </citation>
    <scope>NUCLEOTIDE SEQUENCE [LARGE SCALE GENOMIC DNA]</scope>
    <source>
        <strain evidence="4 5">CGMCC 4.1532</strain>
    </source>
</reference>
<dbReference type="InterPro" id="IPR036388">
    <property type="entry name" value="WH-like_DNA-bd_sf"/>
</dbReference>
<dbReference type="PROSITE" id="PS51000">
    <property type="entry name" value="HTH_DEOR_2"/>
    <property type="match status" value="1"/>
</dbReference>
<organism evidence="4 5">
    <name type="scientific">Pseudonocardia petroleophila</name>
    <dbReference type="NCBI Taxonomy" id="37331"/>
    <lineage>
        <taxon>Bacteria</taxon>
        <taxon>Bacillati</taxon>
        <taxon>Actinomycetota</taxon>
        <taxon>Actinomycetes</taxon>
        <taxon>Pseudonocardiales</taxon>
        <taxon>Pseudonocardiaceae</taxon>
        <taxon>Pseudonocardia</taxon>
    </lineage>
</organism>
<dbReference type="RefSeq" id="WP_185721152.1">
    <property type="nucleotide sequence ID" value="NZ_BAAAWI010000001.1"/>
</dbReference>
<keyword evidence="2" id="KW-0804">Transcription</keyword>
<evidence type="ECO:0000256" key="2">
    <source>
        <dbReference type="ARBA" id="ARBA00023163"/>
    </source>
</evidence>
<keyword evidence="1" id="KW-0805">Transcription regulation</keyword>
<dbReference type="Proteomes" id="UP000515728">
    <property type="component" value="Chromosome"/>
</dbReference>